<name>A0A6J7DTU5_9ZZZZ</name>
<dbReference type="GO" id="GO:0005525">
    <property type="term" value="F:GTP binding"/>
    <property type="evidence" value="ECO:0007669"/>
    <property type="project" value="InterPro"/>
</dbReference>
<dbReference type="Pfam" id="PF03308">
    <property type="entry name" value="MeaB"/>
    <property type="match status" value="1"/>
</dbReference>
<evidence type="ECO:0000313" key="3">
    <source>
        <dbReference type="EMBL" id="CAB4870773.1"/>
    </source>
</evidence>
<sequence length="319" mass="33081">MTEPRGSALGHRLAGRDLTAAPDALNLLESSASADSADRQDLLRATSPAVLGYEPAGHVVGITGPPGAGKSTLISVLVRELRAANRSVAVIAVDPSSKRSGGSLLGDRARIDFDPADKNLLIRSMATGDRLGGLARPTRDAAAALSAAYDVVIVETVGVGQSETEIADIADTVCVVVQPASGDALQFIKSGIMEIPDVLVVTKADLGQIAQRARRDLHSALRSLGATKTSVVAVSSVPPASGITDLIDAVDAHAESVDLATERAGRRRAQALTEFAEEHGRKGMTALGGRRAAVKEVKTLDPTLDVPQMVAELLRRAEA</sequence>
<dbReference type="InterPro" id="IPR027417">
    <property type="entry name" value="P-loop_NTPase"/>
</dbReference>
<gene>
    <name evidence="3" type="ORF">UFOPK3444_00711</name>
</gene>
<proteinExistence type="inferred from homology"/>
<comment type="similarity">
    <text evidence="1">Belongs to the SIMIBI class G3E GTPase family. ArgK/MeaB subfamily.</text>
</comment>
<dbReference type="SMART" id="SM00382">
    <property type="entry name" value="AAA"/>
    <property type="match status" value="1"/>
</dbReference>
<protein>
    <submittedName>
        <fullName evidence="3">Unannotated protein</fullName>
    </submittedName>
</protein>
<dbReference type="PANTHER" id="PTHR23408:SF3">
    <property type="entry name" value="METHYLMALONIC ACIDURIA TYPE A PROTEIN, MITOCHONDRIAL"/>
    <property type="match status" value="1"/>
</dbReference>
<evidence type="ECO:0000256" key="1">
    <source>
        <dbReference type="ARBA" id="ARBA00009625"/>
    </source>
</evidence>
<reference evidence="3" key="1">
    <citation type="submission" date="2020-05" db="EMBL/GenBank/DDBJ databases">
        <authorList>
            <person name="Chiriac C."/>
            <person name="Salcher M."/>
            <person name="Ghai R."/>
            <person name="Kavagutti S V."/>
        </authorList>
    </citation>
    <scope>NUCLEOTIDE SEQUENCE</scope>
</reference>
<feature type="domain" description="AAA+ ATPase" evidence="2">
    <location>
        <begin position="56"/>
        <end position="265"/>
    </location>
</feature>
<dbReference type="SUPFAM" id="SSF52540">
    <property type="entry name" value="P-loop containing nucleoside triphosphate hydrolases"/>
    <property type="match status" value="1"/>
</dbReference>
<accession>A0A6J7DTU5</accession>
<dbReference type="PANTHER" id="PTHR23408">
    <property type="entry name" value="METHYLMALONYL-COA MUTASE"/>
    <property type="match status" value="1"/>
</dbReference>
<dbReference type="AlphaFoldDB" id="A0A6J7DTU5"/>
<organism evidence="3">
    <name type="scientific">freshwater metagenome</name>
    <dbReference type="NCBI Taxonomy" id="449393"/>
    <lineage>
        <taxon>unclassified sequences</taxon>
        <taxon>metagenomes</taxon>
        <taxon>ecological metagenomes</taxon>
    </lineage>
</organism>
<dbReference type="EMBL" id="CAFBLU010000009">
    <property type="protein sequence ID" value="CAB4870773.1"/>
    <property type="molecule type" value="Genomic_DNA"/>
</dbReference>
<dbReference type="GO" id="GO:0003924">
    <property type="term" value="F:GTPase activity"/>
    <property type="evidence" value="ECO:0007669"/>
    <property type="project" value="InterPro"/>
</dbReference>
<dbReference type="GO" id="GO:0005737">
    <property type="term" value="C:cytoplasm"/>
    <property type="evidence" value="ECO:0007669"/>
    <property type="project" value="TreeGrafter"/>
</dbReference>
<dbReference type="InterPro" id="IPR005129">
    <property type="entry name" value="GTPase_ArgK"/>
</dbReference>
<evidence type="ECO:0000259" key="2">
    <source>
        <dbReference type="SMART" id="SM00382"/>
    </source>
</evidence>
<dbReference type="InterPro" id="IPR003593">
    <property type="entry name" value="AAA+_ATPase"/>
</dbReference>
<dbReference type="Gene3D" id="3.40.50.300">
    <property type="entry name" value="P-loop containing nucleotide triphosphate hydrolases"/>
    <property type="match status" value="1"/>
</dbReference>